<dbReference type="AlphaFoldDB" id="A0A1Y1RPY5"/>
<name>A0A1Y1RPY5_9MICC</name>
<organism evidence="3 4">
    <name type="scientific">Rothia nasimurium</name>
    <dbReference type="NCBI Taxonomy" id="85336"/>
    <lineage>
        <taxon>Bacteria</taxon>
        <taxon>Bacillati</taxon>
        <taxon>Actinomycetota</taxon>
        <taxon>Actinomycetes</taxon>
        <taxon>Micrococcales</taxon>
        <taxon>Micrococcaceae</taxon>
        <taxon>Rothia</taxon>
    </lineage>
</organism>
<dbReference type="RefSeq" id="WP_083092084.1">
    <property type="nucleotide sequence ID" value="NZ_LXWF01000040.1"/>
</dbReference>
<reference evidence="3 4" key="1">
    <citation type="submission" date="2016-05" db="EMBL/GenBank/DDBJ databases">
        <title>Draft genome sequence of a porcine commensal Rothia nasimurium.</title>
        <authorList>
            <person name="Gaiser R.A."/>
            <person name="Van Baarlen P."/>
            <person name="Wells J.M."/>
        </authorList>
    </citation>
    <scope>NUCLEOTIDE SEQUENCE [LARGE SCALE GENOMIC DNA]</scope>
    <source>
        <strain evidence="3 4">PT-32</strain>
    </source>
</reference>
<comment type="caution">
    <text evidence="3">The sequence shown here is derived from an EMBL/GenBank/DDBJ whole genome shotgun (WGS) entry which is preliminary data.</text>
</comment>
<evidence type="ECO:0000313" key="4">
    <source>
        <dbReference type="Proteomes" id="UP000192359"/>
    </source>
</evidence>
<keyword evidence="2" id="KW-0812">Transmembrane</keyword>
<gene>
    <name evidence="3" type="ORF">A7979_04110</name>
</gene>
<dbReference type="EMBL" id="LXWF01000040">
    <property type="protein sequence ID" value="ORC16510.1"/>
    <property type="molecule type" value="Genomic_DNA"/>
</dbReference>
<dbReference type="OrthoDB" id="4883637at2"/>
<accession>A0A1Y1RPY5</accession>
<feature type="region of interest" description="Disordered" evidence="1">
    <location>
        <begin position="161"/>
        <end position="180"/>
    </location>
</feature>
<sequence>MADTPNSKKPSRYGRRLEDLSEDERAYYREFLPPGATPAPTPAEQPPAKAGQAAHERPTAQVKKPLSRWFWLPHSLTLVAVLLGVASFLVIPHIYADAPHDLRRNYVIMWAELAFFFLLFAALLYGIFFLARFSDNDDEDDNRLVRPTDFAERLYERDIERSGNKDPGDFYDSSWISGKK</sequence>
<evidence type="ECO:0000256" key="2">
    <source>
        <dbReference type="SAM" id="Phobius"/>
    </source>
</evidence>
<feature type="transmembrane region" description="Helical" evidence="2">
    <location>
        <begin position="69"/>
        <end position="95"/>
    </location>
</feature>
<evidence type="ECO:0000313" key="3">
    <source>
        <dbReference type="EMBL" id="ORC16510.1"/>
    </source>
</evidence>
<feature type="transmembrane region" description="Helical" evidence="2">
    <location>
        <begin position="107"/>
        <end position="131"/>
    </location>
</feature>
<keyword evidence="2" id="KW-1133">Transmembrane helix</keyword>
<feature type="compositionally biased region" description="Pro residues" evidence="1">
    <location>
        <begin position="35"/>
        <end position="45"/>
    </location>
</feature>
<keyword evidence="2" id="KW-0472">Membrane</keyword>
<proteinExistence type="predicted"/>
<dbReference type="Proteomes" id="UP000192359">
    <property type="component" value="Unassembled WGS sequence"/>
</dbReference>
<keyword evidence="4" id="KW-1185">Reference proteome</keyword>
<feature type="region of interest" description="Disordered" evidence="1">
    <location>
        <begin position="31"/>
        <end position="57"/>
    </location>
</feature>
<protein>
    <submittedName>
        <fullName evidence="3">Uncharacterized protein</fullName>
    </submittedName>
</protein>
<evidence type="ECO:0000256" key="1">
    <source>
        <dbReference type="SAM" id="MobiDB-lite"/>
    </source>
</evidence>